<dbReference type="SUPFAM" id="SSF54427">
    <property type="entry name" value="NTF2-like"/>
    <property type="match status" value="1"/>
</dbReference>
<dbReference type="Pfam" id="PF02810">
    <property type="entry name" value="SEC-C"/>
    <property type="match status" value="1"/>
</dbReference>
<reference evidence="2" key="1">
    <citation type="submission" date="2021-07" db="EMBL/GenBank/DDBJ databases">
        <title>Shewanella sp. YLB-07 whole genome sequence.</title>
        <authorList>
            <person name="Yu L."/>
        </authorList>
    </citation>
    <scope>NUCLEOTIDE SEQUENCE</scope>
    <source>
        <strain evidence="2">YLB-08</strain>
    </source>
</reference>
<evidence type="ECO:0000313" key="2">
    <source>
        <dbReference type="EMBL" id="QPG57956.1"/>
    </source>
</evidence>
<feature type="domain" description="YchJ-like middle NTF2-like" evidence="1">
    <location>
        <begin position="38"/>
        <end position="133"/>
    </location>
</feature>
<evidence type="ECO:0000259" key="1">
    <source>
        <dbReference type="Pfam" id="PF17775"/>
    </source>
</evidence>
<dbReference type="EMBL" id="CP045503">
    <property type="protein sequence ID" value="QPG57956.1"/>
    <property type="molecule type" value="Genomic_DNA"/>
</dbReference>
<dbReference type="PANTHER" id="PTHR33747:SF1">
    <property type="entry name" value="ADENYLATE CYCLASE-ASSOCIATED CAP C-TERMINAL DOMAIN-CONTAINING PROTEIN"/>
    <property type="match status" value="1"/>
</dbReference>
<dbReference type="InterPro" id="IPR032710">
    <property type="entry name" value="NTF2-like_dom_sf"/>
</dbReference>
<organism evidence="2 3">
    <name type="scientific">Shewanella eurypsychrophilus</name>
    <dbReference type="NCBI Taxonomy" id="2593656"/>
    <lineage>
        <taxon>Bacteria</taxon>
        <taxon>Pseudomonadati</taxon>
        <taxon>Pseudomonadota</taxon>
        <taxon>Gammaproteobacteria</taxon>
        <taxon>Alteromonadales</taxon>
        <taxon>Shewanellaceae</taxon>
        <taxon>Shewanella</taxon>
    </lineage>
</organism>
<name>A0ABX6V8T4_9GAMM</name>
<accession>A0ABX6V8T4</accession>
<dbReference type="InterPro" id="IPR004027">
    <property type="entry name" value="SEC_C_motif"/>
</dbReference>
<sequence>MTTNTNIPCPCGAKEAETPVLYPMCCGLLHLKNKQASTPEQLMRSRYSAFVMQEYDYLIATHHPGFLNGLTVIDLSGPPHNHWLSLNVISSSTSGKNGQVEFQAWYKDDNGLDAIHERSDFEFFNNTWLYTQGQQFSPLYPKRNDKCVCGSAKKFKQCCLK</sequence>
<evidence type="ECO:0000313" key="3">
    <source>
        <dbReference type="Proteomes" id="UP000316416"/>
    </source>
</evidence>
<dbReference type="RefSeq" id="WP_142871202.1">
    <property type="nucleotide sequence ID" value="NZ_CP045503.2"/>
</dbReference>
<dbReference type="Proteomes" id="UP000316416">
    <property type="component" value="Chromosome"/>
</dbReference>
<keyword evidence="3" id="KW-1185">Reference proteome</keyword>
<dbReference type="InterPro" id="IPR048469">
    <property type="entry name" value="YchJ-like_M"/>
</dbReference>
<dbReference type="SUPFAM" id="SSF103642">
    <property type="entry name" value="Sec-C motif"/>
    <property type="match status" value="1"/>
</dbReference>
<dbReference type="Gene3D" id="3.10.450.50">
    <property type="match status" value="1"/>
</dbReference>
<dbReference type="Pfam" id="PF17775">
    <property type="entry name" value="YchJ_M-like"/>
    <property type="match status" value="1"/>
</dbReference>
<proteinExistence type="predicted"/>
<gene>
    <name evidence="2" type="ORF">FM038_011220</name>
</gene>
<dbReference type="PANTHER" id="PTHR33747">
    <property type="entry name" value="UPF0225 PROTEIN SCO1677"/>
    <property type="match status" value="1"/>
</dbReference>
<protein>
    <submittedName>
        <fullName evidence="2">SEC-C domain-containing protein</fullName>
    </submittedName>
</protein>